<keyword evidence="9" id="KW-1185">Reference proteome</keyword>
<evidence type="ECO:0000256" key="6">
    <source>
        <dbReference type="SAM" id="Phobius"/>
    </source>
</evidence>
<dbReference type="Proteomes" id="UP001642482">
    <property type="component" value="Unassembled WGS sequence"/>
</dbReference>
<feature type="transmembrane region" description="Helical" evidence="6">
    <location>
        <begin position="212"/>
        <end position="232"/>
    </location>
</feature>
<name>A0ABP0D1W8_9PEZI</name>
<dbReference type="InterPro" id="IPR020846">
    <property type="entry name" value="MFS_dom"/>
</dbReference>
<feature type="region of interest" description="Disordered" evidence="5">
    <location>
        <begin position="1"/>
        <end position="46"/>
    </location>
</feature>
<feature type="domain" description="Major facilitator superfamily (MFS) profile" evidence="7">
    <location>
        <begin position="59"/>
        <end position="545"/>
    </location>
</feature>
<dbReference type="InterPro" id="IPR011701">
    <property type="entry name" value="MFS"/>
</dbReference>
<dbReference type="Gene3D" id="1.20.1720.10">
    <property type="entry name" value="Multidrug resistance protein D"/>
    <property type="match status" value="1"/>
</dbReference>
<keyword evidence="4 6" id="KW-0472">Membrane</keyword>
<dbReference type="PANTHER" id="PTHR23501">
    <property type="entry name" value="MAJOR FACILITATOR SUPERFAMILY"/>
    <property type="match status" value="1"/>
</dbReference>
<evidence type="ECO:0000256" key="1">
    <source>
        <dbReference type="ARBA" id="ARBA00004141"/>
    </source>
</evidence>
<feature type="transmembrane region" description="Helical" evidence="6">
    <location>
        <begin position="358"/>
        <end position="377"/>
    </location>
</feature>
<evidence type="ECO:0000256" key="2">
    <source>
        <dbReference type="ARBA" id="ARBA00022692"/>
    </source>
</evidence>
<dbReference type="PROSITE" id="PS50850">
    <property type="entry name" value="MFS"/>
    <property type="match status" value="1"/>
</dbReference>
<feature type="compositionally biased region" description="Basic and acidic residues" evidence="5">
    <location>
        <begin position="562"/>
        <end position="599"/>
    </location>
</feature>
<dbReference type="EMBL" id="CAWUHD010000243">
    <property type="protein sequence ID" value="CAK7238405.1"/>
    <property type="molecule type" value="Genomic_DNA"/>
</dbReference>
<feature type="transmembrane region" description="Helical" evidence="6">
    <location>
        <begin position="522"/>
        <end position="542"/>
    </location>
</feature>
<feature type="compositionally biased region" description="Pro residues" evidence="5">
    <location>
        <begin position="32"/>
        <end position="46"/>
    </location>
</feature>
<feature type="transmembrane region" description="Helical" evidence="6">
    <location>
        <begin position="416"/>
        <end position="436"/>
    </location>
</feature>
<keyword evidence="3 6" id="KW-1133">Transmembrane helix</keyword>
<dbReference type="Pfam" id="PF07690">
    <property type="entry name" value="MFS_1"/>
    <property type="match status" value="1"/>
</dbReference>
<proteinExistence type="predicted"/>
<gene>
    <name evidence="8" type="ORF">SEUCBS140593_010655</name>
</gene>
<sequence>MEKQDASGLDKAISDTLPPSTTPADTDMKPAPTGPPGPLGPPGPPADTVPIPKPKLILLITSVMLSMFLVALDRTIISTAIPEITNEFNSLPDIGWYGSAYLLTACSFQLLYGKIYTFFAIKWVFLIAILIFELGSTVCGAAPSSAGFIVGRALAGVGAAGIFAGSIMCIVYAVPLEKRPRLQGLFGALFGIASIVGPLVGGAFTTNVSWRWCFYINLPFGGIAMAVIFFLLDVPSRETTKLPLQDKLKQLDALGTVVLIPGVVSLLLALQWGGQTYHWNDRRIIALLVLASMLLSAFIVLQIIHADTATIPPRIFKHRSVVAGVWSTVCVGCSQYIYVYFLPVWFQSIKGSSAVESGIQLLPLMLSMVLATMVCGFSTQKIGYYTPFAIAGACLLSVGAGLLYTLEPDTAEGRWIGYQILYGFGMGLVFQAPNLAVQTVLPRQDVPIGTSLMFFSQMLGATVIVSIGENVLDNELVRKMSGLSGFSPSLVTSGGATSLLDELPASVRPQAVPLYNEALRTVFLIGLIVSCLATLGAASLEWRSIKNGGNKGTGGPPGAGPAKKDVADMEKAAEKPDTATIADREVDAETDKELVEKDK</sequence>
<dbReference type="PANTHER" id="PTHR23501:SF153">
    <property type="entry name" value="AFLATOXIN EFFLUX PUMP, PUTATIVE-RELATED"/>
    <property type="match status" value="1"/>
</dbReference>
<dbReference type="SUPFAM" id="SSF103473">
    <property type="entry name" value="MFS general substrate transporter"/>
    <property type="match status" value="1"/>
</dbReference>
<feature type="transmembrane region" description="Helical" evidence="6">
    <location>
        <begin position="253"/>
        <end position="272"/>
    </location>
</feature>
<feature type="transmembrane region" description="Helical" evidence="6">
    <location>
        <begin position="185"/>
        <end position="206"/>
    </location>
</feature>
<feature type="region of interest" description="Disordered" evidence="5">
    <location>
        <begin position="546"/>
        <end position="599"/>
    </location>
</feature>
<evidence type="ECO:0000256" key="4">
    <source>
        <dbReference type="ARBA" id="ARBA00023136"/>
    </source>
</evidence>
<evidence type="ECO:0000313" key="9">
    <source>
        <dbReference type="Proteomes" id="UP001642482"/>
    </source>
</evidence>
<dbReference type="CDD" id="cd17502">
    <property type="entry name" value="MFS_Azr1_MDR_like"/>
    <property type="match status" value="1"/>
</dbReference>
<feature type="transmembrane region" description="Helical" evidence="6">
    <location>
        <begin position="284"/>
        <end position="304"/>
    </location>
</feature>
<evidence type="ECO:0000259" key="7">
    <source>
        <dbReference type="PROSITE" id="PS50850"/>
    </source>
</evidence>
<comment type="caution">
    <text evidence="8">The sequence shown here is derived from an EMBL/GenBank/DDBJ whole genome shotgun (WGS) entry which is preliminary data.</text>
</comment>
<feature type="transmembrane region" description="Helical" evidence="6">
    <location>
        <begin position="448"/>
        <end position="468"/>
    </location>
</feature>
<protein>
    <recommendedName>
        <fullName evidence="7">Major facilitator superfamily (MFS) profile domain-containing protein</fullName>
    </recommendedName>
</protein>
<accession>A0ABP0D1W8</accession>
<feature type="transmembrane region" description="Helical" evidence="6">
    <location>
        <begin position="94"/>
        <end position="112"/>
    </location>
</feature>
<feature type="transmembrane region" description="Helical" evidence="6">
    <location>
        <begin position="149"/>
        <end position="173"/>
    </location>
</feature>
<evidence type="ECO:0000256" key="3">
    <source>
        <dbReference type="ARBA" id="ARBA00022989"/>
    </source>
</evidence>
<feature type="transmembrane region" description="Helical" evidence="6">
    <location>
        <begin position="124"/>
        <end position="143"/>
    </location>
</feature>
<keyword evidence="2 6" id="KW-0812">Transmembrane</keyword>
<feature type="transmembrane region" description="Helical" evidence="6">
    <location>
        <begin position="384"/>
        <end position="404"/>
    </location>
</feature>
<organism evidence="8 9">
    <name type="scientific">Sporothrix eucalyptigena</name>
    <dbReference type="NCBI Taxonomy" id="1812306"/>
    <lineage>
        <taxon>Eukaryota</taxon>
        <taxon>Fungi</taxon>
        <taxon>Dikarya</taxon>
        <taxon>Ascomycota</taxon>
        <taxon>Pezizomycotina</taxon>
        <taxon>Sordariomycetes</taxon>
        <taxon>Sordariomycetidae</taxon>
        <taxon>Ophiostomatales</taxon>
        <taxon>Ophiostomataceae</taxon>
        <taxon>Sporothrix</taxon>
    </lineage>
</organism>
<evidence type="ECO:0000313" key="8">
    <source>
        <dbReference type="EMBL" id="CAK7238405.1"/>
    </source>
</evidence>
<evidence type="ECO:0000256" key="5">
    <source>
        <dbReference type="SAM" id="MobiDB-lite"/>
    </source>
</evidence>
<comment type="subcellular location">
    <subcellularLocation>
        <location evidence="1">Membrane</location>
        <topology evidence="1">Multi-pass membrane protein</topology>
    </subcellularLocation>
</comment>
<feature type="transmembrane region" description="Helical" evidence="6">
    <location>
        <begin position="325"/>
        <end position="346"/>
    </location>
</feature>
<feature type="transmembrane region" description="Helical" evidence="6">
    <location>
        <begin position="56"/>
        <end position="82"/>
    </location>
</feature>
<dbReference type="Gene3D" id="1.20.1250.20">
    <property type="entry name" value="MFS general substrate transporter like domains"/>
    <property type="match status" value="1"/>
</dbReference>
<reference evidence="8 9" key="1">
    <citation type="submission" date="2024-01" db="EMBL/GenBank/DDBJ databases">
        <authorList>
            <person name="Allen C."/>
            <person name="Tagirdzhanova G."/>
        </authorList>
    </citation>
    <scope>NUCLEOTIDE SEQUENCE [LARGE SCALE GENOMIC DNA]</scope>
</reference>
<dbReference type="InterPro" id="IPR036259">
    <property type="entry name" value="MFS_trans_sf"/>
</dbReference>